<keyword evidence="7" id="KW-1185">Reference proteome</keyword>
<gene>
    <name evidence="6" type="ORF">ABIA52_003464</name>
</gene>
<keyword evidence="3" id="KW-0804">Transcription</keyword>
<dbReference type="InterPro" id="IPR050109">
    <property type="entry name" value="HTH-type_TetR-like_transc_reg"/>
</dbReference>
<dbReference type="Pfam" id="PF13305">
    <property type="entry name" value="TetR_C_33"/>
    <property type="match status" value="1"/>
</dbReference>
<dbReference type="SUPFAM" id="SSF46689">
    <property type="entry name" value="Homeodomain-like"/>
    <property type="match status" value="1"/>
</dbReference>
<dbReference type="PANTHER" id="PTHR30055:SF243">
    <property type="entry name" value="HTH-TYPE TRANSCRIPTIONAL REGULATOR RV1816"/>
    <property type="match status" value="1"/>
</dbReference>
<accession>A0ABW8NAH0</accession>
<dbReference type="Proteomes" id="UP001620520">
    <property type="component" value="Unassembled WGS sequence"/>
</dbReference>
<feature type="domain" description="HTH tetR-type" evidence="5">
    <location>
        <begin position="19"/>
        <end position="79"/>
    </location>
</feature>
<dbReference type="PANTHER" id="PTHR30055">
    <property type="entry name" value="HTH-TYPE TRANSCRIPTIONAL REGULATOR RUTR"/>
    <property type="match status" value="1"/>
</dbReference>
<keyword evidence="2 4" id="KW-0238">DNA-binding</keyword>
<evidence type="ECO:0000256" key="4">
    <source>
        <dbReference type="PROSITE-ProRule" id="PRU00335"/>
    </source>
</evidence>
<evidence type="ECO:0000256" key="1">
    <source>
        <dbReference type="ARBA" id="ARBA00023015"/>
    </source>
</evidence>
<dbReference type="InterPro" id="IPR036271">
    <property type="entry name" value="Tet_transcr_reg_TetR-rel_C_sf"/>
</dbReference>
<evidence type="ECO:0000256" key="2">
    <source>
        <dbReference type="ARBA" id="ARBA00023125"/>
    </source>
</evidence>
<feature type="DNA-binding region" description="H-T-H motif" evidence="4">
    <location>
        <begin position="42"/>
        <end position="61"/>
    </location>
</feature>
<proteinExistence type="predicted"/>
<dbReference type="InterPro" id="IPR009057">
    <property type="entry name" value="Homeodomain-like_sf"/>
</dbReference>
<dbReference type="SUPFAM" id="SSF48498">
    <property type="entry name" value="Tetracyclin repressor-like, C-terminal domain"/>
    <property type="match status" value="1"/>
</dbReference>
<name>A0ABW8NAH0_9MICC</name>
<dbReference type="InterPro" id="IPR025996">
    <property type="entry name" value="MT1864/Rv1816-like_C"/>
</dbReference>
<evidence type="ECO:0000259" key="5">
    <source>
        <dbReference type="PROSITE" id="PS50977"/>
    </source>
</evidence>
<evidence type="ECO:0000313" key="7">
    <source>
        <dbReference type="Proteomes" id="UP001620520"/>
    </source>
</evidence>
<sequence length="201" mass="21653">MKQCYETLEGMARPIVHDHLVQQRLLAVTAELVDREGPSRVTLRDVATAAETSTSAIYSLFGGKAQLLTAAIDDGFRSFGESQRQAAPGGLLNLGRAYRIWALDHPALYRLMFGGALAAYVECTPTPEVASDSMLPLVEAVTTAQEAGRLRAQDPTVVAMAIWGQVHGLVGLELARMNSPETDWAGIYEAALESVARAWAP</sequence>
<reference evidence="6 7" key="1">
    <citation type="submission" date="2024-10" db="EMBL/GenBank/DDBJ databases">
        <title>Novel secondary metabolite-producing bacteria for plant disease control.</title>
        <authorList>
            <person name="Chevrette M."/>
        </authorList>
    </citation>
    <scope>NUCLEOTIDE SEQUENCE [LARGE SCALE GENOMIC DNA]</scope>
    <source>
        <strain evidence="6 7">J30 TE3557</strain>
    </source>
</reference>
<dbReference type="EMBL" id="JBIYEW010000003">
    <property type="protein sequence ID" value="MFK4640575.1"/>
    <property type="molecule type" value="Genomic_DNA"/>
</dbReference>
<comment type="caution">
    <text evidence="6">The sequence shown here is derived from an EMBL/GenBank/DDBJ whole genome shotgun (WGS) entry which is preliminary data.</text>
</comment>
<protein>
    <submittedName>
        <fullName evidence="6">AcrR family transcriptional regulator</fullName>
    </submittedName>
</protein>
<organism evidence="6 7">
    <name type="scientific">Paenarthrobacter histidinolovorans</name>
    <dbReference type="NCBI Taxonomy" id="43664"/>
    <lineage>
        <taxon>Bacteria</taxon>
        <taxon>Bacillati</taxon>
        <taxon>Actinomycetota</taxon>
        <taxon>Actinomycetes</taxon>
        <taxon>Micrococcales</taxon>
        <taxon>Micrococcaceae</taxon>
        <taxon>Paenarthrobacter</taxon>
    </lineage>
</organism>
<evidence type="ECO:0000313" key="6">
    <source>
        <dbReference type="EMBL" id="MFK4640575.1"/>
    </source>
</evidence>
<keyword evidence="1" id="KW-0805">Transcription regulation</keyword>
<dbReference type="InterPro" id="IPR001647">
    <property type="entry name" value="HTH_TetR"/>
</dbReference>
<dbReference type="Gene3D" id="1.10.357.10">
    <property type="entry name" value="Tetracycline Repressor, domain 2"/>
    <property type="match status" value="1"/>
</dbReference>
<dbReference type="Pfam" id="PF00440">
    <property type="entry name" value="TetR_N"/>
    <property type="match status" value="1"/>
</dbReference>
<dbReference type="PROSITE" id="PS50977">
    <property type="entry name" value="HTH_TETR_2"/>
    <property type="match status" value="1"/>
</dbReference>
<evidence type="ECO:0000256" key="3">
    <source>
        <dbReference type="ARBA" id="ARBA00023163"/>
    </source>
</evidence>